<keyword evidence="4" id="KW-1185">Reference proteome</keyword>
<evidence type="ECO:0000313" key="2">
    <source>
        <dbReference type="EMBL" id="MCX4150341.1"/>
    </source>
</evidence>
<sequence length="102" mass="11621">MARIVLAPEVREDFDRIFDFLFEYAPESAAKRIDDIVRALDILQSSPQIGRPVRGASAMRELVISNGAHGYLALYRFIAELDVVLVAAIRSQRELRYQRTGR</sequence>
<dbReference type="Pfam" id="PF05016">
    <property type="entry name" value="ParE_toxin"/>
    <property type="match status" value="1"/>
</dbReference>
<protein>
    <submittedName>
        <fullName evidence="3">Type II toxin-antitoxin system RelE/ParE family toxin</fullName>
    </submittedName>
</protein>
<accession>A0AAP5BIF4</accession>
<dbReference type="InterPro" id="IPR035093">
    <property type="entry name" value="RelE/ParE_toxin_dom_sf"/>
</dbReference>
<evidence type="ECO:0000313" key="4">
    <source>
        <dbReference type="Proteomes" id="UP001209412"/>
    </source>
</evidence>
<evidence type="ECO:0000256" key="1">
    <source>
        <dbReference type="ARBA" id="ARBA00022649"/>
    </source>
</evidence>
<dbReference type="InterPro" id="IPR007712">
    <property type="entry name" value="RelE/ParE_toxin"/>
</dbReference>
<organism evidence="3 5">
    <name type="scientific">Paraburkholderia madseniana</name>
    <dbReference type="NCBI Taxonomy" id="2599607"/>
    <lineage>
        <taxon>Bacteria</taxon>
        <taxon>Pseudomonadati</taxon>
        <taxon>Pseudomonadota</taxon>
        <taxon>Betaproteobacteria</taxon>
        <taxon>Burkholderiales</taxon>
        <taxon>Burkholderiaceae</taxon>
        <taxon>Paraburkholderia</taxon>
    </lineage>
</organism>
<reference evidence="3" key="1">
    <citation type="submission" date="2022-06" db="EMBL/GenBank/DDBJ databases">
        <title>PHB producers.</title>
        <authorList>
            <person name="Besaury L."/>
        </authorList>
    </citation>
    <scope>NUCLEOTIDE SEQUENCE</scope>
    <source>
        <strain evidence="3 4">SEWS6</strain>
    </source>
</reference>
<comment type="caution">
    <text evidence="3">The sequence shown here is derived from an EMBL/GenBank/DDBJ whole genome shotgun (WGS) entry which is preliminary data.</text>
</comment>
<proteinExistence type="predicted"/>
<dbReference type="Proteomes" id="UP001242288">
    <property type="component" value="Unassembled WGS sequence"/>
</dbReference>
<keyword evidence="1" id="KW-1277">Toxin-antitoxin system</keyword>
<name>A0AAP5BIF4_9BURK</name>
<evidence type="ECO:0000313" key="3">
    <source>
        <dbReference type="EMBL" id="MDQ6412156.1"/>
    </source>
</evidence>
<dbReference type="EMBL" id="JAMXWF010000039">
    <property type="protein sequence ID" value="MDQ6412156.1"/>
    <property type="molecule type" value="Genomic_DNA"/>
</dbReference>
<dbReference type="AlphaFoldDB" id="A0AAP5BIF4"/>
<dbReference type="Proteomes" id="UP001209412">
    <property type="component" value="Unassembled WGS sequence"/>
</dbReference>
<evidence type="ECO:0000313" key="5">
    <source>
        <dbReference type="Proteomes" id="UP001242288"/>
    </source>
</evidence>
<dbReference type="Gene3D" id="3.30.2310.20">
    <property type="entry name" value="RelE-like"/>
    <property type="match status" value="1"/>
</dbReference>
<gene>
    <name evidence="3" type="ORF">NIE36_34070</name>
    <name evidence="2" type="ORF">OSB80_34155</name>
</gene>
<dbReference type="EMBL" id="JAPKHW010000039">
    <property type="protein sequence ID" value="MCX4150341.1"/>
    <property type="molecule type" value="Genomic_DNA"/>
</dbReference>
<dbReference type="RefSeq" id="WP_266261048.1">
    <property type="nucleotide sequence ID" value="NZ_JAMXWF010000039.1"/>
</dbReference>